<dbReference type="InterPro" id="IPR051531">
    <property type="entry name" value="N-acetyltransferase"/>
</dbReference>
<dbReference type="VEuPathDB" id="FungiDB:BO70DRAFT_357963"/>
<proteinExistence type="predicted"/>
<protein>
    <submittedName>
        <fullName evidence="2">Putative GNAT family acetyltransferase</fullName>
    </submittedName>
</protein>
<dbReference type="STRING" id="1448321.A0A317X2Q2"/>
<gene>
    <name evidence="2" type="ORF">BO70DRAFT_357963</name>
</gene>
<dbReference type="Gene3D" id="3.40.630.30">
    <property type="match status" value="1"/>
</dbReference>
<dbReference type="Proteomes" id="UP000247233">
    <property type="component" value="Unassembled WGS sequence"/>
</dbReference>
<feature type="domain" description="N-acetyltransferase" evidence="1">
    <location>
        <begin position="5"/>
        <end position="166"/>
    </location>
</feature>
<dbReference type="GeneID" id="37064413"/>
<evidence type="ECO:0000259" key="1">
    <source>
        <dbReference type="Pfam" id="PF13302"/>
    </source>
</evidence>
<evidence type="ECO:0000313" key="2">
    <source>
        <dbReference type="EMBL" id="PWY92833.1"/>
    </source>
</evidence>
<dbReference type="Pfam" id="PF13302">
    <property type="entry name" value="Acetyltransf_3"/>
    <property type="match status" value="1"/>
</dbReference>
<comment type="caution">
    <text evidence="2">The sequence shown here is derived from an EMBL/GenBank/DDBJ whole genome shotgun (WGS) entry which is preliminary data.</text>
</comment>
<name>A0A317X2Q2_9EURO</name>
<dbReference type="InterPro" id="IPR000182">
    <property type="entry name" value="GNAT_dom"/>
</dbReference>
<dbReference type="OrthoDB" id="4072826at2759"/>
<accession>A0A317X2Q2</accession>
<dbReference type="PANTHER" id="PTHR43792">
    <property type="entry name" value="GNAT FAMILY, PUTATIVE (AFU_ORTHOLOGUE AFUA_3G00765)-RELATED-RELATED"/>
    <property type="match status" value="1"/>
</dbReference>
<dbReference type="RefSeq" id="XP_025404572.1">
    <property type="nucleotide sequence ID" value="XM_025542176.1"/>
</dbReference>
<sequence>METPRIELVRLTKEHALGYFSVWSDPHTTRWSCNGPCKTLQDAEDWMASLLPDENPTGENYAILIRRDLDQATIDSFKPETEIDDTDSVFKPGGFIGWIGTWRSEPLSEVGFVLHRSTWGLGFATEAMKAFTSLFWRLKPNVEYLAAFSDTENVASIRVLTKCGFRWVGVEFGEYELEWMVPQKRDTSQYRLYRGVNDGINSSRR</sequence>
<dbReference type="SUPFAM" id="SSF55729">
    <property type="entry name" value="Acyl-CoA N-acyltransferases (Nat)"/>
    <property type="match status" value="1"/>
</dbReference>
<evidence type="ECO:0000313" key="3">
    <source>
        <dbReference type="Proteomes" id="UP000247233"/>
    </source>
</evidence>
<dbReference type="PANTHER" id="PTHR43792:SF1">
    <property type="entry name" value="N-ACETYLTRANSFERASE DOMAIN-CONTAINING PROTEIN"/>
    <property type="match status" value="1"/>
</dbReference>
<organism evidence="2 3">
    <name type="scientific">Aspergillus heteromorphus CBS 117.55</name>
    <dbReference type="NCBI Taxonomy" id="1448321"/>
    <lineage>
        <taxon>Eukaryota</taxon>
        <taxon>Fungi</taxon>
        <taxon>Dikarya</taxon>
        <taxon>Ascomycota</taxon>
        <taxon>Pezizomycotina</taxon>
        <taxon>Eurotiomycetes</taxon>
        <taxon>Eurotiomycetidae</taxon>
        <taxon>Eurotiales</taxon>
        <taxon>Aspergillaceae</taxon>
        <taxon>Aspergillus</taxon>
        <taxon>Aspergillus subgen. Circumdati</taxon>
    </lineage>
</organism>
<dbReference type="AlphaFoldDB" id="A0A317X2Q2"/>
<dbReference type="EMBL" id="MSFL01000001">
    <property type="protein sequence ID" value="PWY92833.1"/>
    <property type="molecule type" value="Genomic_DNA"/>
</dbReference>
<keyword evidence="3" id="KW-1185">Reference proteome</keyword>
<dbReference type="GO" id="GO:0016747">
    <property type="term" value="F:acyltransferase activity, transferring groups other than amino-acyl groups"/>
    <property type="evidence" value="ECO:0007669"/>
    <property type="project" value="InterPro"/>
</dbReference>
<keyword evidence="2" id="KW-0808">Transferase</keyword>
<dbReference type="InterPro" id="IPR016181">
    <property type="entry name" value="Acyl_CoA_acyltransferase"/>
</dbReference>
<reference evidence="2 3" key="1">
    <citation type="submission" date="2016-12" db="EMBL/GenBank/DDBJ databases">
        <title>The genomes of Aspergillus section Nigri reveals drivers in fungal speciation.</title>
        <authorList>
            <consortium name="DOE Joint Genome Institute"/>
            <person name="Vesth T.C."/>
            <person name="Nybo J."/>
            <person name="Theobald S."/>
            <person name="Brandl J."/>
            <person name="Frisvad J.C."/>
            <person name="Nielsen K.F."/>
            <person name="Lyhne E.K."/>
            <person name="Kogle M.E."/>
            <person name="Kuo A."/>
            <person name="Riley R."/>
            <person name="Clum A."/>
            <person name="Nolan M."/>
            <person name="Lipzen A."/>
            <person name="Salamov A."/>
            <person name="Henrissat B."/>
            <person name="Wiebenga A."/>
            <person name="De Vries R.P."/>
            <person name="Grigoriev I.V."/>
            <person name="Mortensen U.H."/>
            <person name="Andersen M.R."/>
            <person name="Baker S.E."/>
        </authorList>
    </citation>
    <scope>NUCLEOTIDE SEQUENCE [LARGE SCALE GENOMIC DNA]</scope>
    <source>
        <strain evidence="2 3">CBS 117.55</strain>
    </source>
</reference>